<sequence length="164" mass="19372">MSDGHPITFEIRKVKETERRYTVQPKEMTFMVHCLFTCGHYSVVDTLSRKSASASIRQPVFLFKEQIVEGLGHDPIAKIVGEYIEKGKKRRSWMKDGLIISKEMRVFMPRWANLRKEINKECHDSKWVGHPSIERTKAVIEEAYYWPRMRDDVEMYVKTCLLCQ</sequence>
<dbReference type="AlphaFoldDB" id="A0AAV2DWN1"/>
<feature type="domain" description="Integrase zinc-binding" evidence="1">
    <location>
        <begin position="113"/>
        <end position="164"/>
    </location>
</feature>
<organism evidence="2 3">
    <name type="scientific">Linum trigynum</name>
    <dbReference type="NCBI Taxonomy" id="586398"/>
    <lineage>
        <taxon>Eukaryota</taxon>
        <taxon>Viridiplantae</taxon>
        <taxon>Streptophyta</taxon>
        <taxon>Embryophyta</taxon>
        <taxon>Tracheophyta</taxon>
        <taxon>Spermatophyta</taxon>
        <taxon>Magnoliopsida</taxon>
        <taxon>eudicotyledons</taxon>
        <taxon>Gunneridae</taxon>
        <taxon>Pentapetalae</taxon>
        <taxon>rosids</taxon>
        <taxon>fabids</taxon>
        <taxon>Malpighiales</taxon>
        <taxon>Linaceae</taxon>
        <taxon>Linum</taxon>
    </lineage>
</organism>
<proteinExistence type="predicted"/>
<reference evidence="2 3" key="1">
    <citation type="submission" date="2024-04" db="EMBL/GenBank/DDBJ databases">
        <authorList>
            <person name="Fracassetti M."/>
        </authorList>
    </citation>
    <scope>NUCLEOTIDE SEQUENCE [LARGE SCALE GENOMIC DNA]</scope>
</reference>
<protein>
    <recommendedName>
        <fullName evidence="1">Integrase zinc-binding domain-containing protein</fullName>
    </recommendedName>
</protein>
<keyword evidence="3" id="KW-1185">Reference proteome</keyword>
<accession>A0AAV2DWN1</accession>
<dbReference type="PANTHER" id="PTHR47266">
    <property type="entry name" value="ENDONUCLEASE-RELATED"/>
    <property type="match status" value="1"/>
</dbReference>
<dbReference type="Pfam" id="PF17921">
    <property type="entry name" value="Integrase_H2C2"/>
    <property type="match status" value="1"/>
</dbReference>
<dbReference type="InterPro" id="IPR041588">
    <property type="entry name" value="Integrase_H2C2"/>
</dbReference>
<dbReference type="FunFam" id="1.10.340.70:FF:000001">
    <property type="entry name" value="Retrovirus-related Pol polyprotein from transposon gypsy-like Protein"/>
    <property type="match status" value="1"/>
</dbReference>
<dbReference type="EMBL" id="OZ034816">
    <property type="protein sequence ID" value="CAL1377813.1"/>
    <property type="molecule type" value="Genomic_DNA"/>
</dbReference>
<gene>
    <name evidence="2" type="ORF">LTRI10_LOCUS19436</name>
</gene>
<dbReference type="Gene3D" id="1.10.340.70">
    <property type="match status" value="1"/>
</dbReference>
<dbReference type="InterPro" id="IPR052160">
    <property type="entry name" value="Gypsy_RT_Integrase-like"/>
</dbReference>
<evidence type="ECO:0000313" key="3">
    <source>
        <dbReference type="Proteomes" id="UP001497516"/>
    </source>
</evidence>
<dbReference type="Proteomes" id="UP001497516">
    <property type="component" value="Chromosome 3"/>
</dbReference>
<name>A0AAV2DWN1_9ROSI</name>
<evidence type="ECO:0000259" key="1">
    <source>
        <dbReference type="Pfam" id="PF17921"/>
    </source>
</evidence>
<evidence type="ECO:0000313" key="2">
    <source>
        <dbReference type="EMBL" id="CAL1377813.1"/>
    </source>
</evidence>